<dbReference type="OrthoDB" id="5984937at2759"/>
<dbReference type="Pfam" id="PF15299">
    <property type="entry name" value="ALS2CR8"/>
    <property type="match status" value="1"/>
</dbReference>
<evidence type="ECO:0000313" key="2">
    <source>
        <dbReference type="EMBL" id="ROT69131.1"/>
    </source>
</evidence>
<reference evidence="2 3" key="1">
    <citation type="submission" date="2018-04" db="EMBL/GenBank/DDBJ databases">
        <authorList>
            <person name="Zhang X."/>
            <person name="Yuan J."/>
            <person name="Li F."/>
            <person name="Xiang J."/>
        </authorList>
    </citation>
    <scope>NUCLEOTIDE SEQUENCE [LARGE SCALE GENOMIC DNA]</scope>
    <source>
        <tissue evidence="2">Muscle</tissue>
    </source>
</reference>
<dbReference type="GO" id="GO:0003700">
    <property type="term" value="F:DNA-binding transcription factor activity"/>
    <property type="evidence" value="ECO:0007669"/>
    <property type="project" value="InterPro"/>
</dbReference>
<dbReference type="Proteomes" id="UP000283509">
    <property type="component" value="Unassembled WGS sequence"/>
</dbReference>
<comment type="caution">
    <text evidence="2">The sequence shown here is derived from an EMBL/GenBank/DDBJ whole genome shotgun (WGS) entry which is preliminary data.</text>
</comment>
<proteinExistence type="predicted"/>
<evidence type="ECO:0008006" key="4">
    <source>
        <dbReference type="Google" id="ProtNLM"/>
    </source>
</evidence>
<sequence>MMHEYAKEVKQEKKSGNSKIFKPFHVRKFKNLQEVYECLEDYQEQTVTHFIKYNRDKNFGNEEYVPNIEKGRIHYWSHTGKCGVPIEYDGVPFMHVGRWVLMCHQGQDTNKRHKEKYQIRKHIEQQESGVTPKSRNRTQVTKKVNCPAEIYVNHIMKFPQHKVPNALLAINSLPTDHMRKLAKKKIINSFKRYSNRFVRESWYYVRLPDPSAHEGHPVIGLVKQEPVASLAAEATIEISSQDGAPTTVKRKKTGKSTRFRTKEPVDPRVLQKMYELTRQGVSTVKMMQESIAEFVKEELFPFGEPPPTMYRRYNPTASDIQNAMYKVKQEMRLEGKSILQYRCAALVREITELVVQTDSEEYLNQLEEQLRNIYNAVRNTVPVQQVQFSKPEQEAEKGKRLLCESQLVAALPAEGEPKAKRGRRRRQMEHQTELEAATYHLKLENQQLHSGDQQMVLEGVQPTFYEEQQQGQVLEHHQVHEIIQREDGTITEVYYYQPIEQYEQYVKDDGTSHEQAQYQADTIIIEPQNIKTEPPQVENF</sequence>
<organism evidence="2 3">
    <name type="scientific">Penaeus vannamei</name>
    <name type="common">Whiteleg shrimp</name>
    <name type="synonym">Litopenaeus vannamei</name>
    <dbReference type="NCBI Taxonomy" id="6689"/>
    <lineage>
        <taxon>Eukaryota</taxon>
        <taxon>Metazoa</taxon>
        <taxon>Ecdysozoa</taxon>
        <taxon>Arthropoda</taxon>
        <taxon>Crustacea</taxon>
        <taxon>Multicrustacea</taxon>
        <taxon>Malacostraca</taxon>
        <taxon>Eumalacostraca</taxon>
        <taxon>Eucarida</taxon>
        <taxon>Decapoda</taxon>
        <taxon>Dendrobranchiata</taxon>
        <taxon>Penaeoidea</taxon>
        <taxon>Penaeidae</taxon>
        <taxon>Penaeus</taxon>
    </lineage>
</organism>
<gene>
    <name evidence="2" type="ORF">C7M84_012703</name>
</gene>
<dbReference type="InterPro" id="IPR029309">
    <property type="entry name" value="CaRF"/>
</dbReference>
<protein>
    <recommendedName>
        <fullName evidence="4">Calcium-responsive transcription factor</fullName>
    </recommendedName>
</protein>
<feature type="compositionally biased region" description="Basic residues" evidence="1">
    <location>
        <begin position="248"/>
        <end position="259"/>
    </location>
</feature>
<dbReference type="AlphaFoldDB" id="A0A3R7NX19"/>
<keyword evidence="3" id="KW-1185">Reference proteome</keyword>
<dbReference type="PANTHER" id="PTHR47456:SF1">
    <property type="entry name" value="PHD-TYPE DOMAIN-CONTAINING PROTEIN"/>
    <property type="match status" value="1"/>
</dbReference>
<name>A0A3R7NX19_PENVA</name>
<dbReference type="PANTHER" id="PTHR47456">
    <property type="entry name" value="PHD-TYPE DOMAIN-CONTAINING PROTEIN"/>
    <property type="match status" value="1"/>
</dbReference>
<evidence type="ECO:0000256" key="1">
    <source>
        <dbReference type="SAM" id="MobiDB-lite"/>
    </source>
</evidence>
<feature type="region of interest" description="Disordered" evidence="1">
    <location>
        <begin position="243"/>
        <end position="264"/>
    </location>
</feature>
<reference evidence="2 3" key="2">
    <citation type="submission" date="2019-01" db="EMBL/GenBank/DDBJ databases">
        <title>The decoding of complex shrimp genome reveals the adaptation for benthos swimmer, frequently molting mechanism and breeding impact on genome.</title>
        <authorList>
            <person name="Sun Y."/>
            <person name="Gao Y."/>
            <person name="Yu Y."/>
        </authorList>
    </citation>
    <scope>NUCLEOTIDE SEQUENCE [LARGE SCALE GENOMIC DNA]</scope>
    <source>
        <tissue evidence="2">Muscle</tissue>
    </source>
</reference>
<dbReference type="EMBL" id="QCYY01002600">
    <property type="protein sequence ID" value="ROT69131.1"/>
    <property type="molecule type" value="Genomic_DNA"/>
</dbReference>
<accession>A0A3R7NX19</accession>
<evidence type="ECO:0000313" key="3">
    <source>
        <dbReference type="Proteomes" id="UP000283509"/>
    </source>
</evidence>